<reference evidence="2" key="1">
    <citation type="journal article" date="2021" name="Sci. Adv.">
        <title>The American lobster genome reveals insights on longevity, neural, and immune adaptations.</title>
        <authorList>
            <person name="Polinski J.M."/>
            <person name="Zimin A.V."/>
            <person name="Clark K.F."/>
            <person name="Kohn A.B."/>
            <person name="Sadowski N."/>
            <person name="Timp W."/>
            <person name="Ptitsyn A."/>
            <person name="Khanna P."/>
            <person name="Romanova D.Y."/>
            <person name="Williams P."/>
            <person name="Greenwood S.J."/>
            <person name="Moroz L.L."/>
            <person name="Walt D.R."/>
            <person name="Bodnar A.G."/>
        </authorList>
    </citation>
    <scope>NUCLEOTIDE SEQUENCE</scope>
    <source>
        <strain evidence="2">GMGI-L3</strain>
    </source>
</reference>
<dbReference type="EMBL" id="JAHLQT010041992">
    <property type="protein sequence ID" value="KAG7155333.1"/>
    <property type="molecule type" value="Genomic_DNA"/>
</dbReference>
<feature type="region of interest" description="Disordered" evidence="1">
    <location>
        <begin position="79"/>
        <end position="121"/>
    </location>
</feature>
<evidence type="ECO:0000313" key="2">
    <source>
        <dbReference type="EMBL" id="KAG7155333.1"/>
    </source>
</evidence>
<keyword evidence="3" id="KW-1185">Reference proteome</keyword>
<evidence type="ECO:0000256" key="1">
    <source>
        <dbReference type="SAM" id="MobiDB-lite"/>
    </source>
</evidence>
<accession>A0A8J5MKX9</accession>
<dbReference type="Proteomes" id="UP000747542">
    <property type="component" value="Unassembled WGS sequence"/>
</dbReference>
<organism evidence="2 3">
    <name type="scientific">Homarus americanus</name>
    <name type="common">American lobster</name>
    <dbReference type="NCBI Taxonomy" id="6706"/>
    <lineage>
        <taxon>Eukaryota</taxon>
        <taxon>Metazoa</taxon>
        <taxon>Ecdysozoa</taxon>
        <taxon>Arthropoda</taxon>
        <taxon>Crustacea</taxon>
        <taxon>Multicrustacea</taxon>
        <taxon>Malacostraca</taxon>
        <taxon>Eumalacostraca</taxon>
        <taxon>Eucarida</taxon>
        <taxon>Decapoda</taxon>
        <taxon>Pleocyemata</taxon>
        <taxon>Astacidea</taxon>
        <taxon>Nephropoidea</taxon>
        <taxon>Nephropidae</taxon>
        <taxon>Homarus</taxon>
    </lineage>
</organism>
<proteinExistence type="predicted"/>
<sequence>MMDTTVSCIEEIPRKDLLIPQIRLKIIHLNLDERGRSLTPPLPSEGSVVQRYVRQPLPRKHLHQLKSYGHLLSDPHHYQGVGSNGCPRKKQSNGALPSQNSLADDSTYSRNVGSHSEENGNKYPLEDESVYVIFMKGMNNFQCIDKDKILSTIVQLVNNHAVSVATKEYSIFNKQRGLSPKSTLNHFLVQSALLVLNELVDEGVLDISRRDVAQLGQCITFSLYFHKTLQQLGRSAWHSAWHSAFSQIIRDAWMSFGCLGAVFIISAMRQ</sequence>
<evidence type="ECO:0000313" key="3">
    <source>
        <dbReference type="Proteomes" id="UP000747542"/>
    </source>
</evidence>
<gene>
    <name evidence="2" type="ORF">Hamer_G024378</name>
</gene>
<comment type="caution">
    <text evidence="2">The sequence shown here is derived from an EMBL/GenBank/DDBJ whole genome shotgun (WGS) entry which is preliminary data.</text>
</comment>
<name>A0A8J5MKX9_HOMAM</name>
<dbReference type="AlphaFoldDB" id="A0A8J5MKX9"/>
<feature type="compositionally biased region" description="Polar residues" evidence="1">
    <location>
        <begin position="92"/>
        <end position="114"/>
    </location>
</feature>
<protein>
    <submittedName>
        <fullName evidence="2">Uncharacterized protein</fullName>
    </submittedName>
</protein>